<dbReference type="NCBIfam" id="TIGR00651">
    <property type="entry name" value="pta"/>
    <property type="match status" value="1"/>
</dbReference>
<dbReference type="InterPro" id="IPR042113">
    <property type="entry name" value="P_AcTrfase_dom1"/>
</dbReference>
<comment type="similarity">
    <text evidence="3">Belongs to the phosphate acetyltransferase and butyryltransferase family.</text>
</comment>
<evidence type="ECO:0000256" key="4">
    <source>
        <dbReference type="ARBA" id="ARBA00012707"/>
    </source>
</evidence>
<dbReference type="Proteomes" id="UP000559598">
    <property type="component" value="Unassembled WGS sequence"/>
</dbReference>
<reference evidence="10 11" key="1">
    <citation type="submission" date="2020-08" db="EMBL/GenBank/DDBJ databases">
        <title>Genomic Encyclopedia of Type Strains, Phase IV (KMG-IV): sequencing the most valuable type-strain genomes for metagenomic binning, comparative biology and taxonomic classification.</title>
        <authorList>
            <person name="Goeker M."/>
        </authorList>
    </citation>
    <scope>NUCLEOTIDE SEQUENCE [LARGE SCALE GENOMIC DNA]</scope>
    <source>
        <strain evidence="10 11">DSM 17075</strain>
    </source>
</reference>
<dbReference type="SUPFAM" id="SSF53659">
    <property type="entry name" value="Isocitrate/Isopropylmalate dehydrogenase-like"/>
    <property type="match status" value="1"/>
</dbReference>
<keyword evidence="6 10" id="KW-0808">Transferase</keyword>
<accession>A0A840DRI9</accession>
<dbReference type="Gene3D" id="3.40.50.10750">
    <property type="entry name" value="Isocitrate/Isopropylmalate dehydrogenase-like"/>
    <property type="match status" value="1"/>
</dbReference>
<comment type="caution">
    <text evidence="10">The sequence shown here is derived from an EMBL/GenBank/DDBJ whole genome shotgun (WGS) entry which is preliminary data.</text>
</comment>
<comment type="pathway">
    <text evidence="2">Metabolic intermediate biosynthesis; acetyl-CoA biosynthesis; acetyl-CoA from acetate: step 2/2.</text>
</comment>
<evidence type="ECO:0000313" key="10">
    <source>
        <dbReference type="EMBL" id="MBB4072817.1"/>
    </source>
</evidence>
<keyword evidence="7 10" id="KW-0012">Acyltransferase</keyword>
<evidence type="ECO:0000256" key="5">
    <source>
        <dbReference type="ARBA" id="ARBA00021528"/>
    </source>
</evidence>
<dbReference type="AlphaFoldDB" id="A0A840DRI9"/>
<gene>
    <name evidence="10" type="ORF">GGR02_000577</name>
</gene>
<dbReference type="Pfam" id="PF01515">
    <property type="entry name" value="PTA_PTB"/>
    <property type="match status" value="1"/>
</dbReference>
<dbReference type="NCBIfam" id="NF007233">
    <property type="entry name" value="PRK09653.1"/>
    <property type="match status" value="1"/>
</dbReference>
<evidence type="ECO:0000256" key="6">
    <source>
        <dbReference type="ARBA" id="ARBA00022679"/>
    </source>
</evidence>
<dbReference type="InterPro" id="IPR050500">
    <property type="entry name" value="Phos_Acetyltrans/Butyryltrans"/>
</dbReference>
<sequence>MSDLFSILKQKVAGKKVTLVFPEGLDERILTAVSRLASEQVLQPIVIGNKEEVKQKATEIGVDISNVEIIDPKQYEAMDELVAAFVERRKGKVSNEEARNILLDENYFGTMLVYMNKAHGLVSGAAHSTADTVRPALQIIKTKPGIRKTSGVFIMVRGDEKYVFADCAINIAPDSQDLAEIAVESANTAKMFDIEPRVAMLSFSTKGSAKSQETEKVIEAVRLAKEMAPDLVIDGEFQFDAAFVPSVAKKKAPDSVIQGDANVFIFPSLEAGNIGYKIAQRLGNFEAVGPILQGLNRPVNDLSRGCNAEDVYKLALITAAQAL</sequence>
<dbReference type="InterPro" id="IPR004614">
    <property type="entry name" value="P_AcTrfase"/>
</dbReference>
<evidence type="ECO:0000259" key="9">
    <source>
        <dbReference type="Pfam" id="PF01515"/>
    </source>
</evidence>
<protein>
    <recommendedName>
        <fullName evidence="5">Phosphate acetyltransferase</fullName>
        <ecNumber evidence="4">2.3.1.8</ecNumber>
    </recommendedName>
    <alternativeName>
        <fullName evidence="8">Phosphotransacetylase</fullName>
    </alternativeName>
</protein>
<feature type="domain" description="Phosphate acetyl/butaryl transferase" evidence="9">
    <location>
        <begin position="6"/>
        <end position="319"/>
    </location>
</feature>
<dbReference type="InterPro" id="IPR002505">
    <property type="entry name" value="PTA_PTB"/>
</dbReference>
<evidence type="ECO:0000313" key="11">
    <source>
        <dbReference type="Proteomes" id="UP000559598"/>
    </source>
</evidence>
<dbReference type="InterPro" id="IPR042112">
    <property type="entry name" value="P_AcTrfase_dom2"/>
</dbReference>
<dbReference type="InterPro" id="IPR012147">
    <property type="entry name" value="P_Ac_Bu_trans"/>
</dbReference>
<dbReference type="PIRSF" id="PIRSF000428">
    <property type="entry name" value="P_Ac_trans"/>
    <property type="match status" value="1"/>
</dbReference>
<proteinExistence type="inferred from homology"/>
<evidence type="ECO:0000256" key="1">
    <source>
        <dbReference type="ARBA" id="ARBA00000705"/>
    </source>
</evidence>
<dbReference type="RefSeq" id="WP_183183234.1">
    <property type="nucleotide sequence ID" value="NZ_BMNP01000007.1"/>
</dbReference>
<evidence type="ECO:0000256" key="7">
    <source>
        <dbReference type="ARBA" id="ARBA00023315"/>
    </source>
</evidence>
<keyword evidence="11" id="KW-1185">Reference proteome</keyword>
<organism evidence="10 11">
    <name type="scientific">Anoxybacteroides voinovskiense</name>
    <dbReference type="NCBI Taxonomy" id="230470"/>
    <lineage>
        <taxon>Bacteria</taxon>
        <taxon>Bacillati</taxon>
        <taxon>Bacillota</taxon>
        <taxon>Bacilli</taxon>
        <taxon>Bacillales</taxon>
        <taxon>Anoxybacillaceae</taxon>
        <taxon>Anoxybacteroides</taxon>
    </lineage>
</organism>
<name>A0A840DRI9_9BACL</name>
<evidence type="ECO:0000256" key="8">
    <source>
        <dbReference type="ARBA" id="ARBA00031108"/>
    </source>
</evidence>
<dbReference type="GO" id="GO:0008959">
    <property type="term" value="F:phosphate acetyltransferase activity"/>
    <property type="evidence" value="ECO:0007669"/>
    <property type="project" value="UniProtKB-EC"/>
</dbReference>
<evidence type="ECO:0000256" key="3">
    <source>
        <dbReference type="ARBA" id="ARBA00005656"/>
    </source>
</evidence>
<dbReference type="PANTHER" id="PTHR43356:SF3">
    <property type="entry name" value="PHOSPHATE ACETYLTRANSFERASE"/>
    <property type="match status" value="1"/>
</dbReference>
<dbReference type="EMBL" id="JACIDE010000003">
    <property type="protein sequence ID" value="MBB4072817.1"/>
    <property type="molecule type" value="Genomic_DNA"/>
</dbReference>
<dbReference type="PANTHER" id="PTHR43356">
    <property type="entry name" value="PHOSPHATE ACETYLTRANSFERASE"/>
    <property type="match status" value="1"/>
</dbReference>
<evidence type="ECO:0000256" key="2">
    <source>
        <dbReference type="ARBA" id="ARBA00004989"/>
    </source>
</evidence>
<dbReference type="EC" id="2.3.1.8" evidence="4"/>
<dbReference type="Gene3D" id="3.40.50.10950">
    <property type="match status" value="1"/>
</dbReference>
<comment type="catalytic activity">
    <reaction evidence="1">
        <text>acetyl-CoA + phosphate = acetyl phosphate + CoA</text>
        <dbReference type="Rhea" id="RHEA:19521"/>
        <dbReference type="ChEBI" id="CHEBI:22191"/>
        <dbReference type="ChEBI" id="CHEBI:43474"/>
        <dbReference type="ChEBI" id="CHEBI:57287"/>
        <dbReference type="ChEBI" id="CHEBI:57288"/>
        <dbReference type="EC" id="2.3.1.8"/>
    </reaction>
</comment>